<dbReference type="PROSITE" id="PS50937">
    <property type="entry name" value="HTH_MERR_2"/>
    <property type="match status" value="1"/>
</dbReference>
<feature type="coiled-coil region" evidence="2">
    <location>
        <begin position="73"/>
        <end position="107"/>
    </location>
</feature>
<dbReference type="InterPro" id="IPR047057">
    <property type="entry name" value="MerR_fam"/>
</dbReference>
<dbReference type="InterPro" id="IPR009061">
    <property type="entry name" value="DNA-bd_dom_put_sf"/>
</dbReference>
<dbReference type="EMBL" id="JQCF01000005">
    <property type="protein sequence ID" value="KRO00064.1"/>
    <property type="molecule type" value="Genomic_DNA"/>
</dbReference>
<dbReference type="SMART" id="SM00422">
    <property type="entry name" value="HTH_MERR"/>
    <property type="match status" value="1"/>
</dbReference>
<dbReference type="PATRIC" id="fig|993692.3.peg.2112"/>
<dbReference type="InterPro" id="IPR000551">
    <property type="entry name" value="MerR-type_HTH_dom"/>
</dbReference>
<comment type="caution">
    <text evidence="4">The sequence shown here is derived from an EMBL/GenBank/DDBJ whole genome shotgun (WGS) entry which is preliminary data.</text>
</comment>
<dbReference type="GO" id="GO:0003700">
    <property type="term" value="F:DNA-binding transcription factor activity"/>
    <property type="evidence" value="ECO:0007669"/>
    <property type="project" value="InterPro"/>
</dbReference>
<dbReference type="AlphaFoldDB" id="A0A0R2LL40"/>
<evidence type="ECO:0000259" key="3">
    <source>
        <dbReference type="PROSITE" id="PS50937"/>
    </source>
</evidence>
<sequence length="131" mass="15314">MSEVSKKLDLPIATIRYYTDLDMVPSVQRNDKGQRVFDDEAIVWLEGIKFLRELDTPIPEIKEYIKLCQKTGLAALKKRHKILLQQRERAESSLIDAQLHLDKLNQRIELENQIIHGKKRDSLSAARRFCQ</sequence>
<dbReference type="GO" id="GO:0003677">
    <property type="term" value="F:DNA binding"/>
    <property type="evidence" value="ECO:0007669"/>
    <property type="project" value="UniProtKB-KW"/>
</dbReference>
<name>A0A0R2LL40_9LACO</name>
<evidence type="ECO:0000313" key="4">
    <source>
        <dbReference type="EMBL" id="KRO00064.1"/>
    </source>
</evidence>
<dbReference type="Proteomes" id="UP000051006">
    <property type="component" value="Unassembled WGS sequence"/>
</dbReference>
<dbReference type="Pfam" id="PF13411">
    <property type="entry name" value="MerR_1"/>
    <property type="match status" value="1"/>
</dbReference>
<gene>
    <name evidence="4" type="ORF">IV57_GL002080</name>
</gene>
<proteinExistence type="predicted"/>
<dbReference type="Gene3D" id="1.10.1660.10">
    <property type="match status" value="1"/>
</dbReference>
<protein>
    <submittedName>
        <fullName evidence="4">MerR family transcriptional regulator</fullName>
    </submittedName>
</protein>
<organism evidence="4 5">
    <name type="scientific">Companilactobacillus kimchiensis</name>
    <dbReference type="NCBI Taxonomy" id="993692"/>
    <lineage>
        <taxon>Bacteria</taxon>
        <taxon>Bacillati</taxon>
        <taxon>Bacillota</taxon>
        <taxon>Bacilli</taxon>
        <taxon>Lactobacillales</taxon>
        <taxon>Lactobacillaceae</taxon>
        <taxon>Companilactobacillus</taxon>
    </lineage>
</organism>
<dbReference type="STRING" id="993692.IV57_GL002080"/>
<evidence type="ECO:0000256" key="2">
    <source>
        <dbReference type="SAM" id="Coils"/>
    </source>
</evidence>
<evidence type="ECO:0000313" key="5">
    <source>
        <dbReference type="Proteomes" id="UP000051006"/>
    </source>
</evidence>
<evidence type="ECO:0000256" key="1">
    <source>
        <dbReference type="ARBA" id="ARBA00023125"/>
    </source>
</evidence>
<keyword evidence="2" id="KW-0175">Coiled coil</keyword>
<keyword evidence="1" id="KW-0238">DNA-binding</keyword>
<feature type="domain" description="HTH merR-type" evidence="3">
    <location>
        <begin position="1"/>
        <end position="67"/>
    </location>
</feature>
<dbReference type="PANTHER" id="PTHR30204">
    <property type="entry name" value="REDOX-CYCLING DRUG-SENSING TRANSCRIPTIONAL ACTIVATOR SOXR"/>
    <property type="match status" value="1"/>
</dbReference>
<reference evidence="4 5" key="1">
    <citation type="journal article" date="2015" name="Genome Announc.">
        <title>Expanding the biotechnology potential of lactobacilli through comparative genomics of 213 strains and associated genera.</title>
        <authorList>
            <person name="Sun Z."/>
            <person name="Harris H.M."/>
            <person name="McCann A."/>
            <person name="Guo C."/>
            <person name="Argimon S."/>
            <person name="Zhang W."/>
            <person name="Yang X."/>
            <person name="Jeffery I.B."/>
            <person name="Cooney J.C."/>
            <person name="Kagawa T.F."/>
            <person name="Liu W."/>
            <person name="Song Y."/>
            <person name="Salvetti E."/>
            <person name="Wrobel A."/>
            <person name="Rasinkangas P."/>
            <person name="Parkhill J."/>
            <person name="Rea M.C."/>
            <person name="O'Sullivan O."/>
            <person name="Ritari J."/>
            <person name="Douillard F.P."/>
            <person name="Paul Ross R."/>
            <person name="Yang R."/>
            <person name="Briner A.E."/>
            <person name="Felis G.E."/>
            <person name="de Vos W.M."/>
            <person name="Barrangou R."/>
            <person name="Klaenhammer T.R."/>
            <person name="Caufield P.W."/>
            <person name="Cui Y."/>
            <person name="Zhang H."/>
            <person name="O'Toole P.W."/>
        </authorList>
    </citation>
    <scope>NUCLEOTIDE SEQUENCE [LARGE SCALE GENOMIC DNA]</scope>
    <source>
        <strain evidence="4 5">DSM 24716</strain>
    </source>
</reference>
<keyword evidence="5" id="KW-1185">Reference proteome</keyword>
<accession>A0A0R2LL40</accession>
<dbReference type="SUPFAM" id="SSF46955">
    <property type="entry name" value="Putative DNA-binding domain"/>
    <property type="match status" value="1"/>
</dbReference>
<dbReference type="PANTHER" id="PTHR30204:SF82">
    <property type="entry name" value="TRANSCRIPTIONAL REGULATOR, MERR FAMILY"/>
    <property type="match status" value="1"/>
</dbReference>